<dbReference type="Gene3D" id="2.40.110.10">
    <property type="entry name" value="Butyryl-CoA Dehydrogenase, subunit A, domain 2"/>
    <property type="match status" value="1"/>
</dbReference>
<protein>
    <submittedName>
        <fullName evidence="4">Acyl-CoA dehydrogenase</fullName>
        <ecNumber evidence="4">1.3.8.-</ecNumber>
    </submittedName>
</protein>
<organism evidence="4 5">
    <name type="scientific">Mycolicibacterium smegmatis (strain ATCC 700084 / mc(2)155)</name>
    <name type="common">Mycobacterium smegmatis</name>
    <dbReference type="NCBI Taxonomy" id="246196"/>
    <lineage>
        <taxon>Bacteria</taxon>
        <taxon>Bacillati</taxon>
        <taxon>Actinomycetota</taxon>
        <taxon>Actinomycetes</taxon>
        <taxon>Mycobacteriales</taxon>
        <taxon>Mycobacteriaceae</taxon>
        <taxon>Mycolicibacterium</taxon>
    </lineage>
</organism>
<dbReference type="SUPFAM" id="SSF47203">
    <property type="entry name" value="Acyl-CoA dehydrogenase C-terminal domain-like"/>
    <property type="match status" value="1"/>
</dbReference>
<dbReference type="InterPro" id="IPR036250">
    <property type="entry name" value="AcylCo_DH-like_C"/>
</dbReference>
<name>I7G6J3_MYCS2</name>
<evidence type="ECO:0000313" key="5">
    <source>
        <dbReference type="Proteomes" id="UP000006158"/>
    </source>
</evidence>
<dbReference type="Proteomes" id="UP000006158">
    <property type="component" value="Chromosome"/>
</dbReference>
<feature type="domain" description="Acyl-CoA dehydrogenase/oxidase N-terminal" evidence="2">
    <location>
        <begin position="57"/>
        <end position="151"/>
    </location>
</feature>
<dbReference type="InterPro" id="IPR013107">
    <property type="entry name" value="Acyl-CoA_DH_C"/>
</dbReference>
<reference evidence="4 5" key="2">
    <citation type="journal article" date="2009" name="Genome Res.">
        <title>Ortho-proteogenomics: multiple proteomes investigation through orthology and a new MS-based protocol.</title>
        <authorList>
            <person name="Gallien S."/>
            <person name="Perrodou E."/>
            <person name="Carapito C."/>
            <person name="Deshayes C."/>
            <person name="Reyrat J.M."/>
            <person name="Van Dorsselaer A."/>
            <person name="Poch O."/>
            <person name="Schaeffer C."/>
            <person name="Lecompte O."/>
        </authorList>
    </citation>
    <scope>NUCLEOTIDE SEQUENCE [LARGE SCALE GENOMIC DNA]</scope>
    <source>
        <strain evidence="5">ATCC 700084 / mc(2)155</strain>
    </source>
</reference>
<dbReference type="AlphaFoldDB" id="I7G6J3"/>
<dbReference type="PANTHER" id="PTHR43884:SF12">
    <property type="entry name" value="ISOVALERYL-COA DEHYDROGENASE, MITOCHONDRIAL-RELATED"/>
    <property type="match status" value="1"/>
</dbReference>
<dbReference type="PIRSF" id="PIRSF016578">
    <property type="entry name" value="HsaA"/>
    <property type="match status" value="1"/>
</dbReference>
<dbReference type="Gene3D" id="1.10.540.10">
    <property type="entry name" value="Acyl-CoA dehydrogenase/oxidase, N-terminal domain"/>
    <property type="match status" value="1"/>
</dbReference>
<dbReference type="EC" id="1.3.8.-" evidence="4"/>
<dbReference type="Pfam" id="PF08028">
    <property type="entry name" value="Acyl-CoA_dh_2"/>
    <property type="match status" value="1"/>
</dbReference>
<dbReference type="Gene3D" id="1.20.140.10">
    <property type="entry name" value="Butyryl-CoA Dehydrogenase, subunit A, domain 3"/>
    <property type="match status" value="1"/>
</dbReference>
<dbReference type="PANTHER" id="PTHR43884">
    <property type="entry name" value="ACYL-COA DEHYDROGENASE"/>
    <property type="match status" value="1"/>
</dbReference>
<dbReference type="Pfam" id="PF02771">
    <property type="entry name" value="Acyl-CoA_dh_N"/>
    <property type="match status" value="1"/>
</dbReference>
<proteinExistence type="predicted"/>
<dbReference type="GO" id="GO:0008470">
    <property type="term" value="F:3-methylbutanoyl-CoA dehydrogenase activity"/>
    <property type="evidence" value="ECO:0007669"/>
    <property type="project" value="TreeGrafter"/>
</dbReference>
<dbReference type="InterPro" id="IPR009100">
    <property type="entry name" value="AcylCoA_DH/oxidase_NM_dom_sf"/>
</dbReference>
<gene>
    <name evidence="4" type="ordered locus">MSMEI_4873</name>
</gene>
<sequence>MRPWFAIGNHSARTFWFGLIQSSARGVRPRYNEGMTTVENAKRIIPGSPQWSALLAKIAAGARDRDLGDENPFDEVNALKRAGFGTLRLPESLGGAGFTVPQLFSAVIDVAQADPIVAHIFRTHFWFTEERLRTSSDPVSQRWLREIADGKIFGNAFSEKGSLAVGSLVFNTRLLPDPADPGALRLNGEKFYSTGTLFADYLTVTATTDHDSVANVVIPADREGVRLVDDWDGFGQRRTGTGTTVLTDVAVSPEEVLTDSPYDADPVPTVQYASLQLFIHAVVAGILANVVDDGVALLRSRERNFSHAVAERPTDDPLLQRQLGVLASTAYVARAAVLDAAAAIGAATDSAKDGVPDADLAAEAQLKVAKVKVHLDDIAPEAATRLLELGGASAASRQRGLDRHWRNIRTITLHNPVAYKARVIGQNLLHGTPVPANAYF</sequence>
<evidence type="ECO:0000313" key="4">
    <source>
        <dbReference type="EMBL" id="AFP41317.1"/>
    </source>
</evidence>
<dbReference type="KEGG" id="msg:MSMEI_4873"/>
<dbReference type="GO" id="GO:0050660">
    <property type="term" value="F:flavin adenine dinucleotide binding"/>
    <property type="evidence" value="ECO:0007669"/>
    <property type="project" value="InterPro"/>
</dbReference>
<dbReference type="PATRIC" id="fig|246196.56.peg.4978"/>
<dbReference type="InterPro" id="IPR037069">
    <property type="entry name" value="AcylCoA_DH/ox_N_sf"/>
</dbReference>
<dbReference type="InterPro" id="IPR013786">
    <property type="entry name" value="AcylCoA_DH/ox_N"/>
</dbReference>
<evidence type="ECO:0000256" key="1">
    <source>
        <dbReference type="ARBA" id="ARBA00023002"/>
    </source>
</evidence>
<accession>I7G6J3</accession>
<keyword evidence="1 4" id="KW-0560">Oxidoreductase</keyword>
<reference evidence="4 5" key="1">
    <citation type="journal article" date="2007" name="Genome Biol.">
        <title>Interrupted coding sequences in Mycobacterium smegmatis: authentic mutations or sequencing errors?</title>
        <authorList>
            <person name="Deshayes C."/>
            <person name="Perrodou E."/>
            <person name="Gallien S."/>
            <person name="Euphrasie D."/>
            <person name="Schaeffer C."/>
            <person name="Van-Dorsselaer A."/>
            <person name="Poch O."/>
            <person name="Lecompte O."/>
            <person name="Reyrat J.M."/>
        </authorList>
    </citation>
    <scope>NUCLEOTIDE SEQUENCE [LARGE SCALE GENOMIC DNA]</scope>
    <source>
        <strain evidence="5">ATCC 700084 / mc(2)155</strain>
    </source>
</reference>
<evidence type="ECO:0000259" key="2">
    <source>
        <dbReference type="Pfam" id="PF02771"/>
    </source>
</evidence>
<dbReference type="GO" id="GO:0006552">
    <property type="term" value="P:L-leucine catabolic process"/>
    <property type="evidence" value="ECO:0007669"/>
    <property type="project" value="TreeGrafter"/>
</dbReference>
<dbReference type="InterPro" id="IPR046373">
    <property type="entry name" value="Acyl-CoA_Oxase/DH_mid-dom_sf"/>
</dbReference>
<feature type="domain" description="Acyl-CoA dehydrogenase C-terminal" evidence="3">
    <location>
        <begin position="279"/>
        <end position="415"/>
    </location>
</feature>
<dbReference type="SUPFAM" id="SSF56645">
    <property type="entry name" value="Acyl-CoA dehydrogenase NM domain-like"/>
    <property type="match status" value="1"/>
</dbReference>
<dbReference type="EMBL" id="CP001663">
    <property type="protein sequence ID" value="AFP41317.1"/>
    <property type="molecule type" value="Genomic_DNA"/>
</dbReference>
<evidence type="ECO:0000259" key="3">
    <source>
        <dbReference type="Pfam" id="PF08028"/>
    </source>
</evidence>